<dbReference type="Gene3D" id="3.90.550.10">
    <property type="entry name" value="Spore Coat Polysaccharide Biosynthesis Protein SpsA, Chain A"/>
    <property type="match status" value="1"/>
</dbReference>
<evidence type="ECO:0000259" key="1">
    <source>
        <dbReference type="Pfam" id="PF00535"/>
    </source>
</evidence>
<evidence type="ECO:0000313" key="3">
    <source>
        <dbReference type="Proteomes" id="UP000031275"/>
    </source>
</evidence>
<organism evidence="2 3">
    <name type="scientific">Kaistella solincola</name>
    <dbReference type="NCBI Taxonomy" id="510955"/>
    <lineage>
        <taxon>Bacteria</taxon>
        <taxon>Pseudomonadati</taxon>
        <taxon>Bacteroidota</taxon>
        <taxon>Flavobacteriia</taxon>
        <taxon>Flavobacteriales</taxon>
        <taxon>Weeksellaceae</taxon>
        <taxon>Chryseobacterium group</taxon>
        <taxon>Kaistella</taxon>
    </lineage>
</organism>
<dbReference type="PANTHER" id="PTHR22916:SF3">
    <property type="entry name" value="UDP-GLCNAC:BETAGAL BETA-1,3-N-ACETYLGLUCOSAMINYLTRANSFERASE-LIKE PROTEIN 1"/>
    <property type="match status" value="1"/>
</dbReference>
<proteinExistence type="predicted"/>
<keyword evidence="3" id="KW-1185">Reference proteome</keyword>
<evidence type="ECO:0000313" key="2">
    <source>
        <dbReference type="EMBL" id="KIA84928.1"/>
    </source>
</evidence>
<dbReference type="InterPro" id="IPR029044">
    <property type="entry name" value="Nucleotide-diphossugar_trans"/>
</dbReference>
<dbReference type="Proteomes" id="UP000031275">
    <property type="component" value="Unassembled WGS sequence"/>
</dbReference>
<gene>
    <name evidence="2" type="ORF">OA84_00200</name>
</gene>
<sequence>MTKTPLFSVLVAYYNNFEFFEEFYRSVFNQTYQNFEIVLVDDCSTDHSLEKIREITATDTRVRIFKNEKNEGVGFTKKKCIELAKGEICGFIDPDDAVSKDALQLSIQQFQDRSEIVATYSKIIFCDENLKPLKVFSRTTKVKNGEKYFFNINNEVSHFFTFRRETYFKTVGINENLTSSVDFDLYLKLYEKGDFKYIPKPLYFYRQHRQGVSQDKTKKEKLHQNWRKVLLDTCARRGISNINGLEISANIDIAKVLFEKENTIVKKIQRRIFRLFNA</sequence>
<comment type="caution">
    <text evidence="2">The sequence shown here is derived from an EMBL/GenBank/DDBJ whole genome shotgun (WGS) entry which is preliminary data.</text>
</comment>
<reference evidence="2 3" key="1">
    <citation type="submission" date="2014-10" db="EMBL/GenBank/DDBJ databases">
        <title>Kaistella solincola genome.</title>
        <authorList>
            <person name="Newman J.D."/>
        </authorList>
    </citation>
    <scope>NUCLEOTIDE SEQUENCE [LARGE SCALE GENOMIC DNA]</scope>
    <source>
        <strain evidence="2 3">DSM 22468</strain>
    </source>
</reference>
<dbReference type="PANTHER" id="PTHR22916">
    <property type="entry name" value="GLYCOSYLTRANSFERASE"/>
    <property type="match status" value="1"/>
</dbReference>
<protein>
    <recommendedName>
        <fullName evidence="1">Glycosyltransferase 2-like domain-containing protein</fullName>
    </recommendedName>
</protein>
<dbReference type="Pfam" id="PF00535">
    <property type="entry name" value="Glycos_transf_2"/>
    <property type="match status" value="1"/>
</dbReference>
<dbReference type="InterPro" id="IPR001173">
    <property type="entry name" value="Glyco_trans_2-like"/>
</dbReference>
<feature type="domain" description="Glycosyltransferase 2-like" evidence="1">
    <location>
        <begin position="8"/>
        <end position="165"/>
    </location>
</feature>
<name>A0ABR4ZTH3_9FLAO</name>
<dbReference type="SUPFAM" id="SSF53448">
    <property type="entry name" value="Nucleotide-diphospho-sugar transferases"/>
    <property type="match status" value="1"/>
</dbReference>
<accession>A0ABR4ZTH3</accession>
<dbReference type="RefSeq" id="WP_039340626.1">
    <property type="nucleotide sequence ID" value="NZ_JSYK01000001.1"/>
</dbReference>
<dbReference type="EMBL" id="JSYK01000001">
    <property type="protein sequence ID" value="KIA84928.1"/>
    <property type="molecule type" value="Genomic_DNA"/>
</dbReference>